<dbReference type="Pfam" id="PF09550">
    <property type="entry name" value="Phage_TAC_6"/>
    <property type="match status" value="1"/>
</dbReference>
<dbReference type="Proteomes" id="UP000219050">
    <property type="component" value="Chromosome"/>
</dbReference>
<proteinExistence type="predicted"/>
<dbReference type="NCBIfam" id="TIGR02216">
    <property type="entry name" value="phage_TIGR02216"/>
    <property type="match status" value="1"/>
</dbReference>
<name>A0A291M2Z2_9RHOB</name>
<organism evidence="1 2">
    <name type="scientific">Pacificitalea manganoxidans</name>
    <dbReference type="NCBI Taxonomy" id="1411902"/>
    <lineage>
        <taxon>Bacteria</taxon>
        <taxon>Pseudomonadati</taxon>
        <taxon>Pseudomonadota</taxon>
        <taxon>Alphaproteobacteria</taxon>
        <taxon>Rhodobacterales</taxon>
        <taxon>Paracoccaceae</taxon>
        <taxon>Pacificitalea</taxon>
    </lineage>
</organism>
<gene>
    <name evidence="1" type="ORF">CBW24_06255</name>
</gene>
<evidence type="ECO:0000313" key="2">
    <source>
        <dbReference type="Proteomes" id="UP000219050"/>
    </source>
</evidence>
<evidence type="ECO:0000313" key="1">
    <source>
        <dbReference type="EMBL" id="ATI43336.1"/>
    </source>
</evidence>
<dbReference type="InterPro" id="IPR019056">
    <property type="entry name" value="Phage_TAC_6"/>
</dbReference>
<dbReference type="InterPro" id="IPR011739">
    <property type="entry name" value="GTA_rcc01693"/>
</dbReference>
<keyword evidence="2" id="KW-1185">Reference proteome</keyword>
<sequence length="69" mass="7515">MDWPGLLRLGLTRLRLRPAEFWALSPVEVLLMLGWAPGAGMAPLTRAGLAQLQAAFPDERGAEQEQTDG</sequence>
<accession>A0A291M2Z2</accession>
<dbReference type="KEGG" id="cmag:CBW24_06255"/>
<dbReference type="AlphaFoldDB" id="A0A291M2Z2"/>
<dbReference type="EMBL" id="CP021404">
    <property type="protein sequence ID" value="ATI43336.1"/>
    <property type="molecule type" value="Genomic_DNA"/>
</dbReference>
<reference evidence="1 2" key="1">
    <citation type="submission" date="2017-05" db="EMBL/GenBank/DDBJ databases">
        <title>Comparative genomic and metabolic analysis of manganese-oxidizing mechanisms in Celeribater manganoxidans DY25T: its adaption to the environment of polymetallic nodule.</title>
        <authorList>
            <person name="Wang X."/>
        </authorList>
    </citation>
    <scope>NUCLEOTIDE SEQUENCE [LARGE SCALE GENOMIC DNA]</scope>
    <source>
        <strain evidence="1 2">DY25</strain>
    </source>
</reference>
<protein>
    <recommendedName>
        <fullName evidence="3">Phage tail assembly chaperone</fullName>
    </recommendedName>
</protein>
<evidence type="ECO:0008006" key="3">
    <source>
        <dbReference type="Google" id="ProtNLM"/>
    </source>
</evidence>